<proteinExistence type="predicted"/>
<dbReference type="EMBL" id="QGGO01000008">
    <property type="protein sequence ID" value="PWK27092.1"/>
    <property type="molecule type" value="Genomic_DNA"/>
</dbReference>
<keyword evidence="1" id="KW-0802">TPR repeat</keyword>
<dbReference type="OrthoDB" id="739506at2"/>
<dbReference type="SMART" id="SM00028">
    <property type="entry name" value="TPR"/>
    <property type="match status" value="5"/>
</dbReference>
<evidence type="ECO:0008006" key="6">
    <source>
        <dbReference type="Google" id="ProtNLM"/>
    </source>
</evidence>
<dbReference type="InterPro" id="IPR011990">
    <property type="entry name" value="TPR-like_helical_dom_sf"/>
</dbReference>
<dbReference type="SUPFAM" id="SSF58100">
    <property type="entry name" value="Bacterial hemolysins"/>
    <property type="match status" value="1"/>
</dbReference>
<dbReference type="Gene3D" id="1.25.40.10">
    <property type="entry name" value="Tetratricopeptide repeat domain"/>
    <property type="match status" value="2"/>
</dbReference>
<dbReference type="Proteomes" id="UP000245489">
    <property type="component" value="Unassembled WGS sequence"/>
</dbReference>
<dbReference type="SUPFAM" id="SSF48452">
    <property type="entry name" value="TPR-like"/>
    <property type="match status" value="2"/>
</dbReference>
<feature type="chain" id="PRO_5016308207" description="Tetratricopeptide repeat protein" evidence="3">
    <location>
        <begin position="21"/>
        <end position="486"/>
    </location>
</feature>
<dbReference type="RefSeq" id="WP_109742660.1">
    <property type="nucleotide sequence ID" value="NZ_QGGO01000008.1"/>
</dbReference>
<evidence type="ECO:0000256" key="1">
    <source>
        <dbReference type="PROSITE-ProRule" id="PRU00339"/>
    </source>
</evidence>
<evidence type="ECO:0000313" key="5">
    <source>
        <dbReference type="Proteomes" id="UP000245489"/>
    </source>
</evidence>
<evidence type="ECO:0000256" key="2">
    <source>
        <dbReference type="SAM" id="Coils"/>
    </source>
</evidence>
<feature type="repeat" description="TPR" evidence="1">
    <location>
        <begin position="191"/>
        <end position="224"/>
    </location>
</feature>
<keyword evidence="2" id="KW-0175">Coiled coil</keyword>
<evidence type="ECO:0000313" key="4">
    <source>
        <dbReference type="EMBL" id="PWK27092.1"/>
    </source>
</evidence>
<dbReference type="PROSITE" id="PS50005">
    <property type="entry name" value="TPR"/>
    <property type="match status" value="1"/>
</dbReference>
<gene>
    <name evidence="4" type="ORF">LV89_01906</name>
</gene>
<reference evidence="4 5" key="1">
    <citation type="submission" date="2018-05" db="EMBL/GenBank/DDBJ databases">
        <title>Genomic Encyclopedia of Archaeal and Bacterial Type Strains, Phase II (KMG-II): from individual species to whole genera.</title>
        <authorList>
            <person name="Goeker M."/>
        </authorList>
    </citation>
    <scope>NUCLEOTIDE SEQUENCE [LARGE SCALE GENOMIC DNA]</scope>
    <source>
        <strain evidence="4 5">DSM 22214</strain>
    </source>
</reference>
<keyword evidence="3" id="KW-0732">Signal</keyword>
<keyword evidence="5" id="KW-1185">Reference proteome</keyword>
<protein>
    <recommendedName>
        <fullName evidence="6">Tetratricopeptide repeat protein</fullName>
    </recommendedName>
</protein>
<comment type="caution">
    <text evidence="4">The sequence shown here is derived from an EMBL/GenBank/DDBJ whole genome shotgun (WGS) entry which is preliminary data.</text>
</comment>
<feature type="signal peptide" evidence="3">
    <location>
        <begin position="1"/>
        <end position="20"/>
    </location>
</feature>
<dbReference type="InterPro" id="IPR019734">
    <property type="entry name" value="TPR_rpt"/>
</dbReference>
<sequence length="486" mass="53427">MRKLTLALFAILMTAGATFAQVDKLMLEANRKAYADAKKKADESIMKKDSLKAKTWLTRGEAYLDIANSRDAVLTTEEPTAAYKALASFKKALAIDPASPAKKYLTMVMDKEGKPEVEGQKMYAAFMDAGITKYQAKDFTGALKDLQMGMEVAPKDTTAAMYTGVIGQLAKNDAAAKVGYEKFMELGGKDAGMVYALAQIYKVENNEEKAMATINKGIALNPANKDLKAEKINMLLGFKKIDAAIQELEASVAGGSKVSQEILNLGILYENKANELESELRGYREQLSKGNVDGLNKKIQTQKDKISAFDEEIKRLSDKVKKDPKIAAASKKQIGEVTQMKAEATTALNELNAEAAQQAASAVNLAEVTKKYDAAKAKQDAAKAQASKYYKQALELDPNNYDINFNLGVMNFNEAVVIKKEVDSMDMNTYKAKGKAVEDLATEKFKQALPFFEKAYSIKQEDDLKSSLRSLYQILKMEEKLKALGE</sequence>
<feature type="coiled-coil region" evidence="2">
    <location>
        <begin position="266"/>
        <end position="385"/>
    </location>
</feature>
<name>A0A316EAE0_9BACT</name>
<dbReference type="Pfam" id="PF13181">
    <property type="entry name" value="TPR_8"/>
    <property type="match status" value="2"/>
</dbReference>
<evidence type="ECO:0000256" key="3">
    <source>
        <dbReference type="SAM" id="SignalP"/>
    </source>
</evidence>
<accession>A0A316EAE0</accession>
<dbReference type="AlphaFoldDB" id="A0A316EAE0"/>
<organism evidence="4 5">
    <name type="scientific">Arcicella aurantiaca</name>
    <dbReference type="NCBI Taxonomy" id="591202"/>
    <lineage>
        <taxon>Bacteria</taxon>
        <taxon>Pseudomonadati</taxon>
        <taxon>Bacteroidota</taxon>
        <taxon>Cytophagia</taxon>
        <taxon>Cytophagales</taxon>
        <taxon>Flectobacillaceae</taxon>
        <taxon>Arcicella</taxon>
    </lineage>
</organism>